<dbReference type="InterPro" id="IPR001128">
    <property type="entry name" value="Cyt_P450"/>
</dbReference>
<keyword evidence="4 10" id="KW-0349">Heme</keyword>
<dbReference type="PRINTS" id="PR00385">
    <property type="entry name" value="P450"/>
</dbReference>
<comment type="similarity">
    <text evidence="3 11">Belongs to the cytochrome P450 family.</text>
</comment>
<evidence type="ECO:0000256" key="5">
    <source>
        <dbReference type="ARBA" id="ARBA00022723"/>
    </source>
</evidence>
<evidence type="ECO:0000256" key="1">
    <source>
        <dbReference type="ARBA" id="ARBA00001971"/>
    </source>
</evidence>
<organism evidence="12 13">
    <name type="scientific">Jacana jacana</name>
    <name type="common">Wattled jacana</name>
    <name type="synonym">Parra jacana</name>
    <dbReference type="NCBI Taxonomy" id="54508"/>
    <lineage>
        <taxon>Eukaryota</taxon>
        <taxon>Metazoa</taxon>
        <taxon>Chordata</taxon>
        <taxon>Craniata</taxon>
        <taxon>Vertebrata</taxon>
        <taxon>Euteleostomi</taxon>
        <taxon>Archelosauria</taxon>
        <taxon>Archosauria</taxon>
        <taxon>Dinosauria</taxon>
        <taxon>Saurischia</taxon>
        <taxon>Theropoda</taxon>
        <taxon>Coelurosauria</taxon>
        <taxon>Aves</taxon>
        <taxon>Neognathae</taxon>
        <taxon>Neoaves</taxon>
        <taxon>Charadriiformes</taxon>
        <taxon>Jacanidae</taxon>
        <taxon>Jacana</taxon>
    </lineage>
</organism>
<keyword evidence="13" id="KW-1185">Reference proteome</keyword>
<keyword evidence="6 11" id="KW-0560">Oxidoreductase</keyword>
<dbReference type="InterPro" id="IPR017972">
    <property type="entry name" value="Cyt_P450_CS"/>
</dbReference>
<feature type="binding site" description="axial binding residue" evidence="10">
    <location>
        <position position="409"/>
    </location>
    <ligand>
        <name>heme</name>
        <dbReference type="ChEBI" id="CHEBI:30413"/>
    </ligand>
    <ligandPart>
        <name>Fe</name>
        <dbReference type="ChEBI" id="CHEBI:18248"/>
    </ligandPart>
</feature>
<keyword evidence="8 11" id="KW-0503">Monooxygenase</keyword>
<comment type="subcellular location">
    <subcellularLocation>
        <location evidence="2">Membrane</location>
    </subcellularLocation>
</comment>
<evidence type="ECO:0000256" key="11">
    <source>
        <dbReference type="RuleBase" id="RU000461"/>
    </source>
</evidence>
<comment type="cofactor">
    <cofactor evidence="1 10">
        <name>heme</name>
        <dbReference type="ChEBI" id="CHEBI:30413"/>
    </cofactor>
</comment>
<dbReference type="InterPro" id="IPR050182">
    <property type="entry name" value="Cytochrome_P450_fam2"/>
</dbReference>
<keyword evidence="5 10" id="KW-0479">Metal-binding</keyword>
<evidence type="ECO:0000256" key="10">
    <source>
        <dbReference type="PIRSR" id="PIRSR602401-1"/>
    </source>
</evidence>
<dbReference type="GO" id="GO:0006082">
    <property type="term" value="P:organic acid metabolic process"/>
    <property type="evidence" value="ECO:0007669"/>
    <property type="project" value="TreeGrafter"/>
</dbReference>
<dbReference type="PANTHER" id="PTHR24300:SF134">
    <property type="entry name" value="CYTOCHROME P450, FAMILY 2, SUBFAMILY AB, POLYPEPTIDE 2-RELATED"/>
    <property type="match status" value="1"/>
</dbReference>
<dbReference type="GO" id="GO:0006805">
    <property type="term" value="P:xenobiotic metabolic process"/>
    <property type="evidence" value="ECO:0007669"/>
    <property type="project" value="TreeGrafter"/>
</dbReference>
<dbReference type="GO" id="GO:0016020">
    <property type="term" value="C:membrane"/>
    <property type="evidence" value="ECO:0007669"/>
    <property type="project" value="UniProtKB-SubCell"/>
</dbReference>
<dbReference type="AlphaFoldDB" id="A0A7L2Z145"/>
<protein>
    <submittedName>
        <fullName evidence="12">CP2J6 protein</fullName>
    </submittedName>
</protein>
<dbReference type="GO" id="GO:0016712">
    <property type="term" value="F:oxidoreductase activity, acting on paired donors, with incorporation or reduction of molecular oxygen, reduced flavin or flavoprotein as one donor, and incorporation of one atom of oxygen"/>
    <property type="evidence" value="ECO:0007669"/>
    <property type="project" value="TreeGrafter"/>
</dbReference>
<dbReference type="Gene3D" id="1.10.630.10">
    <property type="entry name" value="Cytochrome P450"/>
    <property type="match status" value="1"/>
</dbReference>
<dbReference type="Proteomes" id="UP000550086">
    <property type="component" value="Unassembled WGS sequence"/>
</dbReference>
<evidence type="ECO:0000256" key="9">
    <source>
        <dbReference type="ARBA" id="ARBA00023136"/>
    </source>
</evidence>
<feature type="non-terminal residue" evidence="12">
    <location>
        <position position="1"/>
    </location>
</feature>
<evidence type="ECO:0000256" key="3">
    <source>
        <dbReference type="ARBA" id="ARBA00010617"/>
    </source>
</evidence>
<evidence type="ECO:0000256" key="4">
    <source>
        <dbReference type="ARBA" id="ARBA00022617"/>
    </source>
</evidence>
<sequence>RQLPPGPTPIPVVGNLLQMNFQIHHEGLKNMAKAHGTIFTLWFLNTPIVVLQGFQAVKEGLTVHAEDVAGRPTNKAFQILTRGNGVMFSNGRIWKQQRRFGLATLRKMGVGKKDQEYRLQEEACHLVEYLKKTNGKPLDPTMAVVHTVSNVICSVIFGHRFSKEDENFRRLVESVDTISAFGNSVCFFIYEMFPWLAIHLLTTCKETKSSIDFMNALLEKELESHKENRKSDENQDFIDYYLDEIDKTKGDADSTYNEENLIQTIFDLFLAGTETTATTLRWALLYMVIYPDIQEKVQKELDAVLDCSQSICYEDRKKLPYTNAVIHEIQRYSNIILIALPRQSVKDTELFGYSIPKNTIILANIDSVLTDPGKWETPDQFNPSHFLDKDGNFINREAFLPFSIGHRVCMGELLARMELFIVFSTLLRAFTFTLPEGVKEVSTKLVFGSTMKPPPYQLCAIPR</sequence>
<dbReference type="EMBL" id="VZTM01032969">
    <property type="protein sequence ID" value="NXT00689.1"/>
    <property type="molecule type" value="Genomic_DNA"/>
</dbReference>
<dbReference type="FunFam" id="1.10.630.10:FF:000004">
    <property type="entry name" value="cytochrome P450 2D15 isoform X1"/>
    <property type="match status" value="1"/>
</dbReference>
<dbReference type="PRINTS" id="PR00463">
    <property type="entry name" value="EP450I"/>
</dbReference>
<keyword evidence="7 10" id="KW-0408">Iron</keyword>
<evidence type="ECO:0000256" key="2">
    <source>
        <dbReference type="ARBA" id="ARBA00004370"/>
    </source>
</evidence>
<dbReference type="SUPFAM" id="SSF48264">
    <property type="entry name" value="Cytochrome P450"/>
    <property type="match status" value="1"/>
</dbReference>
<dbReference type="GO" id="GO:0020037">
    <property type="term" value="F:heme binding"/>
    <property type="evidence" value="ECO:0007669"/>
    <property type="project" value="InterPro"/>
</dbReference>
<evidence type="ECO:0000256" key="6">
    <source>
        <dbReference type="ARBA" id="ARBA00023002"/>
    </source>
</evidence>
<name>A0A7L2Z145_JACJC</name>
<evidence type="ECO:0000256" key="8">
    <source>
        <dbReference type="ARBA" id="ARBA00023033"/>
    </source>
</evidence>
<comment type="caution">
    <text evidence="12">The sequence shown here is derived from an EMBL/GenBank/DDBJ whole genome shotgun (WGS) entry which is preliminary data.</text>
</comment>
<dbReference type="PROSITE" id="PS00086">
    <property type="entry name" value="CYTOCHROME_P450"/>
    <property type="match status" value="1"/>
</dbReference>
<dbReference type="OrthoDB" id="1055148at2759"/>
<dbReference type="GO" id="GO:0005737">
    <property type="term" value="C:cytoplasm"/>
    <property type="evidence" value="ECO:0007669"/>
    <property type="project" value="TreeGrafter"/>
</dbReference>
<feature type="non-terminal residue" evidence="12">
    <location>
        <position position="463"/>
    </location>
</feature>
<evidence type="ECO:0000313" key="13">
    <source>
        <dbReference type="Proteomes" id="UP000550086"/>
    </source>
</evidence>
<reference evidence="12 13" key="1">
    <citation type="submission" date="2019-09" db="EMBL/GenBank/DDBJ databases">
        <title>Bird 10,000 Genomes (B10K) Project - Family phase.</title>
        <authorList>
            <person name="Zhang G."/>
        </authorList>
    </citation>
    <scope>NUCLEOTIDE SEQUENCE [LARGE SCALE GENOMIC DNA]</scope>
    <source>
        <strain evidence="12">B10K-DU-002-59</strain>
        <tissue evidence="12">Muscle</tissue>
    </source>
</reference>
<dbReference type="InterPro" id="IPR002401">
    <property type="entry name" value="Cyt_P450_E_grp-I"/>
</dbReference>
<dbReference type="GO" id="GO:0005506">
    <property type="term" value="F:iron ion binding"/>
    <property type="evidence" value="ECO:0007669"/>
    <property type="project" value="InterPro"/>
</dbReference>
<keyword evidence="9" id="KW-0472">Membrane</keyword>
<dbReference type="InterPro" id="IPR036396">
    <property type="entry name" value="Cyt_P450_sf"/>
</dbReference>
<dbReference type="PANTHER" id="PTHR24300">
    <property type="entry name" value="CYTOCHROME P450 508A4-RELATED"/>
    <property type="match status" value="1"/>
</dbReference>
<evidence type="ECO:0000313" key="12">
    <source>
        <dbReference type="EMBL" id="NXT00689.1"/>
    </source>
</evidence>
<gene>
    <name evidence="12" type="primary">Cyp2j6</name>
    <name evidence="12" type="ORF">JACJAC_R02866</name>
</gene>
<evidence type="ECO:0000256" key="7">
    <source>
        <dbReference type="ARBA" id="ARBA00023004"/>
    </source>
</evidence>
<proteinExistence type="inferred from homology"/>
<dbReference type="Pfam" id="PF00067">
    <property type="entry name" value="p450"/>
    <property type="match status" value="1"/>
</dbReference>
<accession>A0A7L2Z145</accession>